<comment type="caution">
    <text evidence="2">The sequence shown here is derived from an EMBL/GenBank/DDBJ whole genome shotgun (WGS) entry which is preliminary data.</text>
</comment>
<gene>
    <name evidence="2" type="ORF">TCDM_04166</name>
</gene>
<dbReference type="AlphaFoldDB" id="V5B1T7"/>
<feature type="transmembrane region" description="Helical" evidence="1">
    <location>
        <begin position="46"/>
        <end position="67"/>
    </location>
</feature>
<sequence length="101" mass="11823">MYVCVCVWMYTTCLFGLPPVLLLLFLFVFIYFFKFIFLLPPHGGSLFFSCVYINIYACMCVFMWYVFSFVFPPLLPSSSAAFFSFFYSVPFCFCFCSIASF</sequence>
<dbReference type="Proteomes" id="UP000017861">
    <property type="component" value="Unassembled WGS sequence"/>
</dbReference>
<name>V5B1T7_TRYCR</name>
<evidence type="ECO:0000313" key="2">
    <source>
        <dbReference type="EMBL" id="ESS67105.1"/>
    </source>
</evidence>
<reference evidence="2 3" key="1">
    <citation type="journal article" date="2014" name="Genome Announc.">
        <title>Trypanosoma cruzi Clone Dm28c Draft Genome Sequence.</title>
        <authorList>
            <person name="Grisard E.C."/>
            <person name="Teixeira S.M."/>
            <person name="de Almeida L.G."/>
            <person name="Stoco P.H."/>
            <person name="Gerber A.L."/>
            <person name="Talavera-Lopez C."/>
            <person name="Lima O.C."/>
            <person name="Andersson B."/>
            <person name="de Vasconcelos A.T."/>
        </authorList>
    </citation>
    <scope>NUCLEOTIDE SEQUENCE [LARGE SCALE GENOMIC DNA]</scope>
    <source>
        <strain evidence="2 3">Dm28c</strain>
    </source>
</reference>
<protein>
    <submittedName>
        <fullName evidence="2">Uncharacterized protein</fullName>
    </submittedName>
</protein>
<proteinExistence type="predicted"/>
<feature type="transmembrane region" description="Helical" evidence="1">
    <location>
        <begin position="79"/>
        <end position="99"/>
    </location>
</feature>
<evidence type="ECO:0000313" key="3">
    <source>
        <dbReference type="Proteomes" id="UP000017861"/>
    </source>
</evidence>
<evidence type="ECO:0000256" key="1">
    <source>
        <dbReference type="SAM" id="Phobius"/>
    </source>
</evidence>
<dbReference type="VEuPathDB" id="TriTrypDB:TCDM_04166"/>
<accession>V5B1T7</accession>
<feature type="transmembrane region" description="Helical" evidence="1">
    <location>
        <begin position="20"/>
        <end position="39"/>
    </location>
</feature>
<dbReference type="EMBL" id="AYLP01000035">
    <property type="protein sequence ID" value="ESS67105.1"/>
    <property type="molecule type" value="Genomic_DNA"/>
</dbReference>
<organism evidence="2 3">
    <name type="scientific">Trypanosoma cruzi Dm28c</name>
    <dbReference type="NCBI Taxonomy" id="1416333"/>
    <lineage>
        <taxon>Eukaryota</taxon>
        <taxon>Discoba</taxon>
        <taxon>Euglenozoa</taxon>
        <taxon>Kinetoplastea</taxon>
        <taxon>Metakinetoplastina</taxon>
        <taxon>Trypanosomatida</taxon>
        <taxon>Trypanosomatidae</taxon>
        <taxon>Trypanosoma</taxon>
        <taxon>Schizotrypanum</taxon>
    </lineage>
</organism>
<keyword evidence="1" id="KW-0472">Membrane</keyword>
<keyword evidence="1" id="KW-0812">Transmembrane</keyword>
<keyword evidence="1" id="KW-1133">Transmembrane helix</keyword>